<evidence type="ECO:0000313" key="2">
    <source>
        <dbReference type="Proteomes" id="UP000289954"/>
    </source>
</evidence>
<keyword evidence="2" id="KW-1185">Reference proteome</keyword>
<dbReference type="RefSeq" id="WP_130780241.1">
    <property type="nucleotide sequence ID" value="NZ_BIMR01000038.1"/>
</dbReference>
<evidence type="ECO:0000313" key="1">
    <source>
        <dbReference type="EMBL" id="GCE75640.1"/>
    </source>
</evidence>
<comment type="caution">
    <text evidence="1">The sequence shown here is derived from an EMBL/GenBank/DDBJ whole genome shotgun (WGS) entry which is preliminary data.</text>
</comment>
<protein>
    <recommendedName>
        <fullName evidence="3">AbiEi antitoxin C-terminal domain-containing protein</fullName>
    </recommendedName>
</protein>
<proteinExistence type="predicted"/>
<dbReference type="AlphaFoldDB" id="A0A402DNE2"/>
<accession>A0A402DNE2</accession>
<reference evidence="1 2" key="1">
    <citation type="submission" date="2019-01" db="EMBL/GenBank/DDBJ databases">
        <title>Draft genome sequence of Cellulomonas takizawaensis strain TKZ-21.</title>
        <authorList>
            <person name="Yamamura H."/>
            <person name="Hayashi T."/>
            <person name="Hamada M."/>
            <person name="Serisawa Y."/>
            <person name="Matsuyama K."/>
            <person name="Nakagawa Y."/>
            <person name="Otoguro M."/>
            <person name="Yanagida F."/>
            <person name="Hayakawa M."/>
        </authorList>
    </citation>
    <scope>NUCLEOTIDE SEQUENCE [LARGE SCALE GENOMIC DNA]</scope>
    <source>
        <strain evidence="1 2">NBRC12680</strain>
    </source>
</reference>
<name>A0A402DNE2_9CELL</name>
<organism evidence="1 2">
    <name type="scientific">Cellulomonas biazotea</name>
    <dbReference type="NCBI Taxonomy" id="1709"/>
    <lineage>
        <taxon>Bacteria</taxon>
        <taxon>Bacillati</taxon>
        <taxon>Actinomycetota</taxon>
        <taxon>Actinomycetes</taxon>
        <taxon>Micrococcales</taxon>
        <taxon>Cellulomonadaceae</taxon>
        <taxon>Cellulomonas</taxon>
    </lineage>
</organism>
<sequence>MTSQRGTILSSVDRFWTADDLRGARSTRHRLLAFLAATGELKRVHPGLYWRGRSTPLGFSAPTPEQITSALLGATPGVGPAGASAAHALRLSTQVPRVALVAVPRRAPTSVVGVRFVARAARTGRVDQGLAAVEVAVLEVLEAWHDVVEVSDGEATSALRVLLMSARADPGRLAAAATTEPREVRARLAELLRSVGHEALAAAIPTG</sequence>
<evidence type="ECO:0008006" key="3">
    <source>
        <dbReference type="Google" id="ProtNLM"/>
    </source>
</evidence>
<dbReference type="Proteomes" id="UP000289954">
    <property type="component" value="Unassembled WGS sequence"/>
</dbReference>
<gene>
    <name evidence="1" type="ORF">CBZ_06960</name>
</gene>
<dbReference type="OrthoDB" id="5118179at2"/>
<dbReference type="EMBL" id="BIMR01000038">
    <property type="protein sequence ID" value="GCE75640.1"/>
    <property type="molecule type" value="Genomic_DNA"/>
</dbReference>